<keyword evidence="1" id="KW-0175">Coiled coil</keyword>
<name>A0A0C2MIF2_THEKT</name>
<dbReference type="EMBL" id="JWZT01004433">
    <property type="protein sequence ID" value="KII64115.1"/>
    <property type="molecule type" value="Genomic_DNA"/>
</dbReference>
<dbReference type="AlphaFoldDB" id="A0A0C2MIF2"/>
<feature type="coiled-coil region" evidence="1">
    <location>
        <begin position="77"/>
        <end position="126"/>
    </location>
</feature>
<organism evidence="2 3">
    <name type="scientific">Thelohanellus kitauei</name>
    <name type="common">Myxosporean</name>
    <dbReference type="NCBI Taxonomy" id="669202"/>
    <lineage>
        <taxon>Eukaryota</taxon>
        <taxon>Metazoa</taxon>
        <taxon>Cnidaria</taxon>
        <taxon>Myxozoa</taxon>
        <taxon>Myxosporea</taxon>
        <taxon>Bivalvulida</taxon>
        <taxon>Platysporina</taxon>
        <taxon>Myxobolidae</taxon>
        <taxon>Thelohanellus</taxon>
    </lineage>
</organism>
<evidence type="ECO:0000256" key="1">
    <source>
        <dbReference type="SAM" id="Coils"/>
    </source>
</evidence>
<keyword evidence="3" id="KW-1185">Reference proteome</keyword>
<proteinExistence type="predicted"/>
<reference evidence="2 3" key="1">
    <citation type="journal article" date="2014" name="Genome Biol. Evol.">
        <title>The genome of the myxosporean Thelohanellus kitauei shows adaptations to nutrient acquisition within its fish host.</title>
        <authorList>
            <person name="Yang Y."/>
            <person name="Xiong J."/>
            <person name="Zhou Z."/>
            <person name="Huo F."/>
            <person name="Miao W."/>
            <person name="Ran C."/>
            <person name="Liu Y."/>
            <person name="Zhang J."/>
            <person name="Feng J."/>
            <person name="Wang M."/>
            <person name="Wang M."/>
            <person name="Wang L."/>
            <person name="Yao B."/>
        </authorList>
    </citation>
    <scope>NUCLEOTIDE SEQUENCE [LARGE SCALE GENOMIC DNA]</scope>
    <source>
        <strain evidence="2">Wuqing</strain>
    </source>
</reference>
<evidence type="ECO:0000313" key="3">
    <source>
        <dbReference type="Proteomes" id="UP000031668"/>
    </source>
</evidence>
<comment type="caution">
    <text evidence="2">The sequence shown here is derived from an EMBL/GenBank/DDBJ whole genome shotgun (WGS) entry which is preliminary data.</text>
</comment>
<gene>
    <name evidence="2" type="ORF">RF11_02541</name>
</gene>
<evidence type="ECO:0000313" key="2">
    <source>
        <dbReference type="EMBL" id="KII64115.1"/>
    </source>
</evidence>
<dbReference type="Proteomes" id="UP000031668">
    <property type="component" value="Unassembled WGS sequence"/>
</dbReference>
<accession>A0A0C2MIF2</accession>
<protein>
    <submittedName>
        <fullName evidence="2">Uncharacterized protein</fullName>
    </submittedName>
</protein>
<sequence>MCISLNGKAIAQVFYSYQKSRTTPIISSNPQPVKITTCIPKKAKLQHSLFLLEREQNFFRPAVVECTEKDIKNKEWLFDLEQKIENIKDKIKELLESIQDLSFVGLIQLQIQMSVYNEELKKATEERDAFMKVIDTDKERCDHYKLKNERNEYAIQQVKKELEDPKIC</sequence>